<keyword evidence="2" id="KW-0732">Signal</keyword>
<dbReference type="InterPro" id="IPR050245">
    <property type="entry name" value="PrsA_foldase"/>
</dbReference>
<feature type="chain" id="PRO_5038577843" description="PpiC domain-containing protein" evidence="2">
    <location>
        <begin position="23"/>
        <end position="353"/>
    </location>
</feature>
<dbReference type="Proteomes" id="UP000461585">
    <property type="component" value="Unassembled WGS sequence"/>
</dbReference>
<dbReference type="SUPFAM" id="SSF109998">
    <property type="entry name" value="Triger factor/SurA peptide-binding domain-like"/>
    <property type="match status" value="1"/>
</dbReference>
<keyword evidence="1" id="KW-0697">Rotamase</keyword>
<dbReference type="InterPro" id="IPR027304">
    <property type="entry name" value="Trigger_fact/SurA_dom_sf"/>
</dbReference>
<protein>
    <recommendedName>
        <fullName evidence="3">PpiC domain-containing protein</fullName>
    </recommendedName>
</protein>
<feature type="signal peptide" evidence="2">
    <location>
        <begin position="1"/>
        <end position="22"/>
    </location>
</feature>
<keyword evidence="5" id="KW-1185">Reference proteome</keyword>
<name>A0A7X5KLD7_9FIRM</name>
<sequence>MKRTIALGLTLVLMLAALSGCAGKGADEVVMRIDGTEIMKNEVDFYLRQVEGMYEQTFGPDIWDMEVEEGKTLEQATLEGIKDTVIRSNILVVKAQEMDLAPTAEEQTSIDAEAKQYFESMDAAFIKDNQITLDLVKKMFLSEFLSNKVYQEATKDLEIDQDLVEDTLAMDTTYQGILEDGAENYNRTVRAQHILIKTVDDSFNPLGEAEAAEAKAKAEEVLAKAKAGEDFAALVQEYSQDTASLESDGELTFGRSEMVPEFEQAAYSMQLGEIRGLVETTYGYHILKLNEVIPATAEGVKSAEDQLAQIRTSAEDNQKRQAFNEILEGWVEESIVELDQKVWDKVKVQRSKS</sequence>
<evidence type="ECO:0000259" key="3">
    <source>
        <dbReference type="PROSITE" id="PS50198"/>
    </source>
</evidence>
<dbReference type="GO" id="GO:0003755">
    <property type="term" value="F:peptidyl-prolyl cis-trans isomerase activity"/>
    <property type="evidence" value="ECO:0007669"/>
    <property type="project" value="UniProtKB-KW"/>
</dbReference>
<organism evidence="4 5">
    <name type="scientific">Anaerotalea alkaliphila</name>
    <dbReference type="NCBI Taxonomy" id="2662126"/>
    <lineage>
        <taxon>Bacteria</taxon>
        <taxon>Bacillati</taxon>
        <taxon>Bacillota</taxon>
        <taxon>Clostridia</taxon>
        <taxon>Eubacteriales</taxon>
        <taxon>Anaerotalea</taxon>
    </lineage>
</organism>
<dbReference type="SUPFAM" id="SSF54534">
    <property type="entry name" value="FKBP-like"/>
    <property type="match status" value="1"/>
</dbReference>
<proteinExistence type="predicted"/>
<dbReference type="InterPro" id="IPR000297">
    <property type="entry name" value="PPIase_PpiC"/>
</dbReference>
<dbReference type="Pfam" id="PF00639">
    <property type="entry name" value="Rotamase"/>
    <property type="match status" value="1"/>
</dbReference>
<gene>
    <name evidence="4" type="ORF">GXN74_03050</name>
</gene>
<evidence type="ECO:0000313" key="4">
    <source>
        <dbReference type="EMBL" id="NDL66721.1"/>
    </source>
</evidence>
<comment type="caution">
    <text evidence="4">The sequence shown here is derived from an EMBL/GenBank/DDBJ whole genome shotgun (WGS) entry which is preliminary data.</text>
</comment>
<dbReference type="Pfam" id="PF13624">
    <property type="entry name" value="SurA_N_3"/>
    <property type="match status" value="1"/>
</dbReference>
<dbReference type="AlphaFoldDB" id="A0A7X5KLD7"/>
<dbReference type="PANTHER" id="PTHR47245:SF2">
    <property type="entry name" value="PEPTIDYL-PROLYL CIS-TRANS ISOMERASE HP_0175-RELATED"/>
    <property type="match status" value="1"/>
</dbReference>
<dbReference type="InterPro" id="IPR046357">
    <property type="entry name" value="PPIase_dom_sf"/>
</dbReference>
<accession>A0A7X5KLD7</accession>
<dbReference type="EMBL" id="JAAEEH010000005">
    <property type="protein sequence ID" value="NDL66721.1"/>
    <property type="molecule type" value="Genomic_DNA"/>
</dbReference>
<reference evidence="4 5" key="1">
    <citation type="submission" date="2020-01" db="EMBL/GenBank/DDBJ databases">
        <title>Anaeroalcalibacter tamaniensis gen. nov., sp. nov., moderately halophilic strictly anaerobic fermenter bacterium from mud volcano of Taman peninsula.</title>
        <authorList>
            <person name="Frolova A."/>
            <person name="Merkel A.Y."/>
            <person name="Slobodkin A.I."/>
        </authorList>
    </citation>
    <scope>NUCLEOTIDE SEQUENCE [LARGE SCALE GENOMIC DNA]</scope>
    <source>
        <strain evidence="4 5">F-3ap</strain>
    </source>
</reference>
<dbReference type="Gene3D" id="3.10.50.40">
    <property type="match status" value="1"/>
</dbReference>
<dbReference type="PANTHER" id="PTHR47245">
    <property type="entry name" value="PEPTIDYLPROLYL ISOMERASE"/>
    <property type="match status" value="1"/>
</dbReference>
<feature type="domain" description="PpiC" evidence="3">
    <location>
        <begin position="186"/>
        <end position="291"/>
    </location>
</feature>
<dbReference type="RefSeq" id="WP_162369447.1">
    <property type="nucleotide sequence ID" value="NZ_JAAEEH010000005.1"/>
</dbReference>
<evidence type="ECO:0000313" key="5">
    <source>
        <dbReference type="Proteomes" id="UP000461585"/>
    </source>
</evidence>
<evidence type="ECO:0000256" key="1">
    <source>
        <dbReference type="PROSITE-ProRule" id="PRU00278"/>
    </source>
</evidence>
<dbReference type="PROSITE" id="PS51257">
    <property type="entry name" value="PROKAR_LIPOPROTEIN"/>
    <property type="match status" value="1"/>
</dbReference>
<evidence type="ECO:0000256" key="2">
    <source>
        <dbReference type="SAM" id="SignalP"/>
    </source>
</evidence>
<keyword evidence="1" id="KW-0413">Isomerase</keyword>
<dbReference type="PROSITE" id="PS50198">
    <property type="entry name" value="PPIC_PPIASE_2"/>
    <property type="match status" value="1"/>
</dbReference>